<evidence type="ECO:0000313" key="2">
    <source>
        <dbReference type="EMBL" id="RWU19219.1"/>
    </source>
</evidence>
<proteinExistence type="predicted"/>
<sequence length="291" mass="32468">MDDIFAFLDVMQATFGRLDFLPVADGKIHRFHVPGDRHGSKNGVYQLFPEGIVSGWYGSWRDAGNWHNWSSRQPANPIEAELMRQRSEQVNHLRDADLKKKHQETAENAQRIWRDACPADPNHPYLVAKGCQPHDLRQMGPMLLVPLYHEGQLVNLQRIFPNGSKWFLEGGMVKGCYSPIGHPIPGQTLTICEGWATGATIHEETDTAVACAMNCGNLLAAGENLRRLYPEAVLIIAGDDDRLTEGNPGRTAATKAATALGCGRVLPQWSDDAPLEFSDFNDLRQYRRAQL</sequence>
<feature type="domain" description="Toprim" evidence="1">
    <location>
        <begin position="189"/>
        <end position="285"/>
    </location>
</feature>
<keyword evidence="2" id="KW-0413">Isomerase</keyword>
<dbReference type="EMBL" id="QJRG01000048">
    <property type="protein sequence ID" value="RWU19219.1"/>
    <property type="molecule type" value="Genomic_DNA"/>
</dbReference>
<dbReference type="AlphaFoldDB" id="A0A443ZJV2"/>
<dbReference type="Proteomes" id="UP000288983">
    <property type="component" value="Unassembled WGS sequence"/>
</dbReference>
<dbReference type="Pfam" id="PF13362">
    <property type="entry name" value="Toprim_3"/>
    <property type="match status" value="1"/>
</dbReference>
<name>A0A443ZJV2_9PSED</name>
<protein>
    <submittedName>
        <fullName evidence="2">Topoisomerase</fullName>
    </submittedName>
</protein>
<accession>A0A443ZJV2</accession>
<dbReference type="InterPro" id="IPR006171">
    <property type="entry name" value="TOPRIM_dom"/>
</dbReference>
<gene>
    <name evidence="2" type="ORF">DM813_23220</name>
</gene>
<organism evidence="2 3">
    <name type="scientific">Pseudomonas alkylphenolica</name>
    <dbReference type="NCBI Taxonomy" id="237609"/>
    <lineage>
        <taxon>Bacteria</taxon>
        <taxon>Pseudomonadati</taxon>
        <taxon>Pseudomonadota</taxon>
        <taxon>Gammaproteobacteria</taxon>
        <taxon>Pseudomonadales</taxon>
        <taxon>Pseudomonadaceae</taxon>
        <taxon>Pseudomonas</taxon>
    </lineage>
</organism>
<reference evidence="2 3" key="1">
    <citation type="submission" date="2018-06" db="EMBL/GenBank/DDBJ databases">
        <title>Bacteria isolated from soil of Wuhan.</title>
        <authorList>
            <person name="Wei X."/>
            <person name="Chunhua H."/>
        </authorList>
    </citation>
    <scope>NUCLEOTIDE SEQUENCE [LARGE SCALE GENOMIC DNA]</scope>
    <source>
        <strain evidence="3">xwS2</strain>
    </source>
</reference>
<dbReference type="RefSeq" id="WP_128325708.1">
    <property type="nucleotide sequence ID" value="NZ_QJRG01000048.1"/>
</dbReference>
<dbReference type="GO" id="GO:0016853">
    <property type="term" value="F:isomerase activity"/>
    <property type="evidence" value="ECO:0007669"/>
    <property type="project" value="UniProtKB-KW"/>
</dbReference>
<evidence type="ECO:0000259" key="1">
    <source>
        <dbReference type="Pfam" id="PF13362"/>
    </source>
</evidence>
<evidence type="ECO:0000313" key="3">
    <source>
        <dbReference type="Proteomes" id="UP000288983"/>
    </source>
</evidence>
<dbReference type="OrthoDB" id="9763644at2"/>
<comment type="caution">
    <text evidence="2">The sequence shown here is derived from an EMBL/GenBank/DDBJ whole genome shotgun (WGS) entry which is preliminary data.</text>
</comment>